<keyword evidence="3" id="KW-0731">Sigma factor</keyword>
<keyword evidence="4" id="KW-0804">Transcription</keyword>
<dbReference type="SUPFAM" id="SSF88946">
    <property type="entry name" value="Sigma2 domain of RNA polymerase sigma factors"/>
    <property type="match status" value="1"/>
</dbReference>
<feature type="domain" description="RNA polymerase sigma factor 70 region 4 type 2" evidence="6">
    <location>
        <begin position="122"/>
        <end position="173"/>
    </location>
</feature>
<dbReference type="InterPro" id="IPR013325">
    <property type="entry name" value="RNA_pol_sigma_r2"/>
</dbReference>
<evidence type="ECO:0000256" key="3">
    <source>
        <dbReference type="ARBA" id="ARBA00023082"/>
    </source>
</evidence>
<dbReference type="InterPro" id="IPR039425">
    <property type="entry name" value="RNA_pol_sigma-70-like"/>
</dbReference>
<dbReference type="GO" id="GO:0006352">
    <property type="term" value="P:DNA-templated transcription initiation"/>
    <property type="evidence" value="ECO:0007669"/>
    <property type="project" value="InterPro"/>
</dbReference>
<dbReference type="Gene3D" id="1.10.10.10">
    <property type="entry name" value="Winged helix-like DNA-binding domain superfamily/Winged helix DNA-binding domain"/>
    <property type="match status" value="1"/>
</dbReference>
<dbReference type="SUPFAM" id="SSF88659">
    <property type="entry name" value="Sigma3 and sigma4 domains of RNA polymerase sigma factors"/>
    <property type="match status" value="1"/>
</dbReference>
<dbReference type="Gene3D" id="1.10.1740.10">
    <property type="match status" value="1"/>
</dbReference>
<dbReference type="NCBIfam" id="TIGR02937">
    <property type="entry name" value="sigma70-ECF"/>
    <property type="match status" value="1"/>
</dbReference>
<dbReference type="Pfam" id="PF08281">
    <property type="entry name" value="Sigma70_r4_2"/>
    <property type="match status" value="1"/>
</dbReference>
<dbReference type="Pfam" id="PF04542">
    <property type="entry name" value="Sigma70_r2"/>
    <property type="match status" value="1"/>
</dbReference>
<dbReference type="AlphaFoldDB" id="A0A239KCB0"/>
<sequence length="195" mass="22451">MLRINKSLTEEELLEGCRKGKASAQRGLYDRLAPKMLGVCLRYIKDREEAEHIMIGGIVKVFEKLDQFKSEGSFEGWVRRIIVNDCLMYIRKNRNMSLETDIDNVSDSPNLSVMEDSLDKADLLKLISELPVGYRTVFNLYAIEGYSHAEIAKQLDINENTSKSQLSRARKWLQARLIEMEKEIENTYTNGSSKH</sequence>
<dbReference type="InterPro" id="IPR036388">
    <property type="entry name" value="WH-like_DNA-bd_sf"/>
</dbReference>
<proteinExistence type="inferred from homology"/>
<dbReference type="InterPro" id="IPR007627">
    <property type="entry name" value="RNA_pol_sigma70_r2"/>
</dbReference>
<organism evidence="7 8">
    <name type="scientific">Ekhidna lutea</name>
    <dbReference type="NCBI Taxonomy" id="447679"/>
    <lineage>
        <taxon>Bacteria</taxon>
        <taxon>Pseudomonadati</taxon>
        <taxon>Bacteroidota</taxon>
        <taxon>Cytophagia</taxon>
        <taxon>Cytophagales</taxon>
        <taxon>Reichenbachiellaceae</taxon>
        <taxon>Ekhidna</taxon>
    </lineage>
</organism>
<evidence type="ECO:0000256" key="4">
    <source>
        <dbReference type="ARBA" id="ARBA00023163"/>
    </source>
</evidence>
<dbReference type="GO" id="GO:0003677">
    <property type="term" value="F:DNA binding"/>
    <property type="evidence" value="ECO:0007669"/>
    <property type="project" value="InterPro"/>
</dbReference>
<evidence type="ECO:0000313" key="8">
    <source>
        <dbReference type="Proteomes" id="UP000198393"/>
    </source>
</evidence>
<comment type="similarity">
    <text evidence="1">Belongs to the sigma-70 factor family. ECF subfamily.</text>
</comment>
<evidence type="ECO:0000259" key="5">
    <source>
        <dbReference type="Pfam" id="PF04542"/>
    </source>
</evidence>
<dbReference type="InterPro" id="IPR014284">
    <property type="entry name" value="RNA_pol_sigma-70_dom"/>
</dbReference>
<evidence type="ECO:0000256" key="2">
    <source>
        <dbReference type="ARBA" id="ARBA00023015"/>
    </source>
</evidence>
<dbReference type="GO" id="GO:0016987">
    <property type="term" value="F:sigma factor activity"/>
    <property type="evidence" value="ECO:0007669"/>
    <property type="project" value="UniProtKB-KW"/>
</dbReference>
<keyword evidence="8" id="KW-1185">Reference proteome</keyword>
<protein>
    <submittedName>
        <fullName evidence="7">RNA polymerase sigma-70 factor, ECF subfamily</fullName>
    </submittedName>
</protein>
<dbReference type="InterPro" id="IPR013249">
    <property type="entry name" value="RNA_pol_sigma70_r4_t2"/>
</dbReference>
<evidence type="ECO:0000313" key="7">
    <source>
        <dbReference type="EMBL" id="SNT15303.1"/>
    </source>
</evidence>
<dbReference type="PANTHER" id="PTHR43133">
    <property type="entry name" value="RNA POLYMERASE ECF-TYPE SIGMA FACTO"/>
    <property type="match status" value="1"/>
</dbReference>
<name>A0A239KCB0_EKHLU</name>
<dbReference type="EMBL" id="FZPD01000004">
    <property type="protein sequence ID" value="SNT15303.1"/>
    <property type="molecule type" value="Genomic_DNA"/>
</dbReference>
<dbReference type="PANTHER" id="PTHR43133:SF46">
    <property type="entry name" value="RNA POLYMERASE SIGMA-70 FACTOR ECF SUBFAMILY"/>
    <property type="match status" value="1"/>
</dbReference>
<evidence type="ECO:0000259" key="6">
    <source>
        <dbReference type="Pfam" id="PF08281"/>
    </source>
</evidence>
<dbReference type="Proteomes" id="UP000198393">
    <property type="component" value="Unassembled WGS sequence"/>
</dbReference>
<feature type="domain" description="RNA polymerase sigma-70 region 2" evidence="5">
    <location>
        <begin position="28"/>
        <end position="94"/>
    </location>
</feature>
<accession>A0A239KCB0</accession>
<dbReference type="CDD" id="cd06171">
    <property type="entry name" value="Sigma70_r4"/>
    <property type="match status" value="1"/>
</dbReference>
<dbReference type="InterPro" id="IPR013324">
    <property type="entry name" value="RNA_pol_sigma_r3/r4-like"/>
</dbReference>
<dbReference type="RefSeq" id="WP_245811270.1">
    <property type="nucleotide sequence ID" value="NZ_FZPD01000004.1"/>
</dbReference>
<gene>
    <name evidence="7" type="ORF">SAMN05421640_2540</name>
</gene>
<evidence type="ECO:0000256" key="1">
    <source>
        <dbReference type="ARBA" id="ARBA00010641"/>
    </source>
</evidence>
<reference evidence="7 8" key="1">
    <citation type="submission" date="2017-06" db="EMBL/GenBank/DDBJ databases">
        <authorList>
            <person name="Kim H.J."/>
            <person name="Triplett B.A."/>
        </authorList>
    </citation>
    <scope>NUCLEOTIDE SEQUENCE [LARGE SCALE GENOMIC DNA]</scope>
    <source>
        <strain evidence="7 8">DSM 19307</strain>
    </source>
</reference>
<keyword evidence="2" id="KW-0805">Transcription regulation</keyword>